<sequence>MKVRFLPLIIPLLFSLSCVTPKPENSVSNQAADVDTAASENMPATETPEVSPDPRSGDQISGNEVDKPEVSAGSEAVQTLPPLTEPELFSKIYSMMPWNVNAVMDGGRPIVILHDLDKNGYEDALVVAVEGRGEIVDLEDFSKSARLFQSGQEYAIFLLLIFYQSPDGVVLRYTVPVSKQLVFNGVEPIEIKRGSDFPYALKFSFRTRSGIEQELIILSGYGITRFTIKENLSEISLMEDIDEDGYEDIIVHEQGFEEGTGFETFITWYKWNLREYTEYKTTNIVRNLRDFFLICSEYLRAGQISSFLDYALDSEALTKLKTQGYSDTAILEMIFRSSGDPESVSGFFDSGGFTTVVFPEIMETPFSYANRMDFRHQVSVRLGRMGHQSEIFLADLSMKKNPFQNKQFCFIIEE</sequence>
<gene>
    <name evidence="2" type="ORF">PQJ61_05435</name>
</gene>
<reference evidence="2 3" key="1">
    <citation type="submission" date="2022-12" db="EMBL/GenBank/DDBJ databases">
        <title>Metagenome assembled genome from gulf of manar.</title>
        <authorList>
            <person name="Kohli P."/>
            <person name="Pk S."/>
            <person name="Venkata Ramana C."/>
            <person name="Sasikala C."/>
        </authorList>
    </citation>
    <scope>NUCLEOTIDE SEQUENCE [LARGE SCALE GENOMIC DNA]</scope>
    <source>
        <strain evidence="2">JB008</strain>
    </source>
</reference>
<organism evidence="2 3">
    <name type="scientific">Candidatus Thalassospirochaeta sargassi</name>
    <dbReference type="NCBI Taxonomy" id="3119039"/>
    <lineage>
        <taxon>Bacteria</taxon>
        <taxon>Pseudomonadati</taxon>
        <taxon>Spirochaetota</taxon>
        <taxon>Spirochaetia</taxon>
        <taxon>Spirochaetales</taxon>
        <taxon>Spirochaetaceae</taxon>
        <taxon>Candidatus Thalassospirochaeta</taxon>
    </lineage>
</organism>
<evidence type="ECO:0000256" key="1">
    <source>
        <dbReference type="SAM" id="MobiDB-lite"/>
    </source>
</evidence>
<dbReference type="EMBL" id="JAQQAL010000011">
    <property type="protein sequence ID" value="MDC7226186.1"/>
    <property type="molecule type" value="Genomic_DNA"/>
</dbReference>
<name>A0AAJ1MJV5_9SPIO</name>
<proteinExistence type="predicted"/>
<dbReference type="PROSITE" id="PS51257">
    <property type="entry name" value="PROKAR_LIPOPROTEIN"/>
    <property type="match status" value="1"/>
</dbReference>
<comment type="caution">
    <text evidence="2">The sequence shown here is derived from an EMBL/GenBank/DDBJ whole genome shotgun (WGS) entry which is preliminary data.</text>
</comment>
<evidence type="ECO:0000313" key="3">
    <source>
        <dbReference type="Proteomes" id="UP001221217"/>
    </source>
</evidence>
<evidence type="ECO:0000313" key="2">
    <source>
        <dbReference type="EMBL" id="MDC7226186.1"/>
    </source>
</evidence>
<accession>A0AAJ1MJV5</accession>
<protein>
    <submittedName>
        <fullName evidence="2">Uncharacterized protein</fullName>
    </submittedName>
</protein>
<dbReference type="AlphaFoldDB" id="A0AAJ1MJV5"/>
<dbReference type="Proteomes" id="UP001221217">
    <property type="component" value="Unassembled WGS sequence"/>
</dbReference>
<feature type="region of interest" description="Disordered" evidence="1">
    <location>
        <begin position="22"/>
        <end position="75"/>
    </location>
</feature>